<proteinExistence type="predicted"/>
<accession>A0A484ICF0</accession>
<sequence>MKNPTEVNMNNRTRPNTAIDNHSPELNILYNSSHNYNILILLKTR</sequence>
<gene>
    <name evidence="1" type="ORF">NFRAN_3116</name>
</gene>
<protein>
    <submittedName>
        <fullName evidence="1">Uncharacterized protein</fullName>
    </submittedName>
</protein>
<dbReference type="KEGG" id="nfn:NFRAN_3116"/>
<reference evidence="1 2" key="1">
    <citation type="submission" date="2019-02" db="EMBL/GenBank/DDBJ databases">
        <authorList>
            <person name="Lehtovirta-Morley E L."/>
        </authorList>
    </citation>
    <scope>NUCLEOTIDE SEQUENCE [LARGE SCALE GENOMIC DNA]</scope>
    <source>
        <strain evidence="1">NFRAN1</strain>
    </source>
</reference>
<name>A0A484ICF0_9ARCH</name>
<dbReference type="Proteomes" id="UP000294299">
    <property type="component" value="Chromosome NFRAN"/>
</dbReference>
<keyword evidence="2" id="KW-1185">Reference proteome</keyword>
<dbReference type="EMBL" id="LR216287">
    <property type="protein sequence ID" value="VFJ15434.1"/>
    <property type="molecule type" value="Genomic_DNA"/>
</dbReference>
<organism evidence="1 2">
    <name type="scientific">Candidatus Nitrosocosmicus franklandianus</name>
    <dbReference type="NCBI Taxonomy" id="1798806"/>
    <lineage>
        <taxon>Archaea</taxon>
        <taxon>Nitrososphaerota</taxon>
        <taxon>Nitrososphaeria</taxon>
        <taxon>Nitrososphaerales</taxon>
        <taxon>Nitrososphaeraceae</taxon>
        <taxon>Candidatus Nitrosocosmicus</taxon>
    </lineage>
</organism>
<dbReference type="AlphaFoldDB" id="A0A484ICF0"/>
<evidence type="ECO:0000313" key="1">
    <source>
        <dbReference type="EMBL" id="VFJ15434.1"/>
    </source>
</evidence>
<evidence type="ECO:0000313" key="2">
    <source>
        <dbReference type="Proteomes" id="UP000294299"/>
    </source>
</evidence>